<feature type="transmembrane region" description="Helical" evidence="1">
    <location>
        <begin position="437"/>
        <end position="456"/>
    </location>
</feature>
<feature type="transmembrane region" description="Helical" evidence="1">
    <location>
        <begin position="257"/>
        <end position="279"/>
    </location>
</feature>
<feature type="transmembrane region" description="Helical" evidence="1">
    <location>
        <begin position="415"/>
        <end position="431"/>
    </location>
</feature>
<accession>A0A1F6G4T3</accession>
<keyword evidence="1" id="KW-1133">Transmembrane helix</keyword>
<feature type="transmembrane region" description="Helical" evidence="1">
    <location>
        <begin position="218"/>
        <end position="236"/>
    </location>
</feature>
<dbReference type="Proteomes" id="UP000178449">
    <property type="component" value="Unassembled WGS sequence"/>
</dbReference>
<evidence type="ECO:0000313" key="3">
    <source>
        <dbReference type="Proteomes" id="UP000178449"/>
    </source>
</evidence>
<feature type="transmembrane region" description="Helical" evidence="1">
    <location>
        <begin position="74"/>
        <end position="97"/>
    </location>
</feature>
<evidence type="ECO:0000313" key="2">
    <source>
        <dbReference type="EMBL" id="OGG93119.1"/>
    </source>
</evidence>
<feature type="transmembrane region" description="Helical" evidence="1">
    <location>
        <begin position="384"/>
        <end position="408"/>
    </location>
</feature>
<feature type="transmembrane region" description="Helical" evidence="1">
    <location>
        <begin position="104"/>
        <end position="126"/>
    </location>
</feature>
<evidence type="ECO:0000256" key="1">
    <source>
        <dbReference type="SAM" id="Phobius"/>
    </source>
</evidence>
<gene>
    <name evidence="2" type="ORF">A2527_14445</name>
</gene>
<reference evidence="2 3" key="1">
    <citation type="journal article" date="2016" name="Nat. Commun.">
        <title>Thousands of microbial genomes shed light on interconnected biogeochemical processes in an aquifer system.</title>
        <authorList>
            <person name="Anantharaman K."/>
            <person name="Brown C.T."/>
            <person name="Hug L.A."/>
            <person name="Sharon I."/>
            <person name="Castelle C.J."/>
            <person name="Probst A.J."/>
            <person name="Thomas B.C."/>
            <person name="Singh A."/>
            <person name="Wilkins M.J."/>
            <person name="Karaoz U."/>
            <person name="Brodie E.L."/>
            <person name="Williams K.H."/>
            <person name="Hubbard S.S."/>
            <person name="Banfield J.F."/>
        </authorList>
    </citation>
    <scope>NUCLEOTIDE SEQUENCE [LARGE SCALE GENOMIC DNA]</scope>
</reference>
<keyword evidence="1" id="KW-0472">Membrane</keyword>
<keyword evidence="1" id="KW-0812">Transmembrane</keyword>
<dbReference type="STRING" id="1817772.A2527_14445"/>
<comment type="caution">
    <text evidence="2">The sequence shown here is derived from an EMBL/GenBank/DDBJ whole genome shotgun (WGS) entry which is preliminary data.</text>
</comment>
<dbReference type="AlphaFoldDB" id="A0A1F6G4T3"/>
<name>A0A1F6G4T3_9PROT</name>
<feature type="transmembrane region" description="Helical" evidence="1">
    <location>
        <begin position="346"/>
        <end position="364"/>
    </location>
</feature>
<proteinExistence type="predicted"/>
<organism evidence="2 3">
    <name type="scientific">Candidatus Lambdaproteobacteria bacterium RIFOXYD2_FULL_50_16</name>
    <dbReference type="NCBI Taxonomy" id="1817772"/>
    <lineage>
        <taxon>Bacteria</taxon>
        <taxon>Pseudomonadati</taxon>
        <taxon>Pseudomonadota</taxon>
        <taxon>Candidatus Lambdaproteobacteria</taxon>
    </lineage>
</organism>
<dbReference type="EMBL" id="MFNE01000053">
    <property type="protein sequence ID" value="OGG93119.1"/>
    <property type="molecule type" value="Genomic_DNA"/>
</dbReference>
<feature type="transmembrane region" description="Helical" evidence="1">
    <location>
        <begin position="684"/>
        <end position="708"/>
    </location>
</feature>
<feature type="transmembrane region" description="Helical" evidence="1">
    <location>
        <begin position="322"/>
        <end position="339"/>
    </location>
</feature>
<protein>
    <submittedName>
        <fullName evidence="2">Uncharacterized protein</fullName>
    </submittedName>
</protein>
<feature type="transmembrane region" description="Helical" evidence="1">
    <location>
        <begin position="169"/>
        <end position="188"/>
    </location>
</feature>
<sequence>MKKTSFFNTKPTEIKVLLSFILLNLFFQKGLTGPYRFVSGEVTEDFIRYLFSLESLASGQIPLWNPFVDNGQPFFFYLILTSFPSPIDFALAVVFWIARFIPGLTTVALGQFVQLFAISLGSFILYKLIRLLIRQSGIHTNSNSGEIIFSWIGGFMIMLFMCERGVAGLNVVFIDLHLFPLFLLYYLLRWLWDGAQVQTLAKVVLSGLLSLHYSGSYAVPYAIFLLCLVAFMLLIPGTKAFLPYFIKQAKPRITKEVYQNLGVLLLAGLCLSPFIYVYLVDFPTIARYGRELSLIDFREFVQAQNGQDFVYFSYNLNYEGPYPMYLRTGLLFFSLLALFHTKTWRTYLPFLLVIVLVGSVYQGVESPFLILIYSKLAPALQKIFYLRIYYDIVCLIIWVFGFVGIWIFCANRPNAGEILAFVPFLGYLLYMQKDLGLFGVMAFTWFLLVLNNLFLVRRFKFPLQWLMVVCVVGIGMEQAFAYKSAISGVGGNSEGWSEIINKELLWHRPYPTYRTHRLNYPIERWGNGRPLLLEEVCYLTEPNFLSLKKQMALHALFSEEQKAKFFSKTAPLVRWSEHYETFSEEERLQSRLAEGVLYDVLLTQEESDNPAPPQGNSSVLDFGLNHILIQSYNAGPNYLIWSDAWYPGWKVWVDSKEATIIKANGNFKAVWVPDAGNHKIEFRFWPAIANFYLLDVVGFWILLGFIGFKSDLPNSFIRRIKIGFQSWRGSNN</sequence>